<evidence type="ECO:0000256" key="2">
    <source>
        <dbReference type="ARBA" id="ARBA00022801"/>
    </source>
</evidence>
<dbReference type="GO" id="GO:0005524">
    <property type="term" value="F:ATP binding"/>
    <property type="evidence" value="ECO:0007669"/>
    <property type="project" value="UniProtKB-KW"/>
</dbReference>
<dbReference type="GO" id="GO:0006281">
    <property type="term" value="P:DNA repair"/>
    <property type="evidence" value="ECO:0007669"/>
    <property type="project" value="TreeGrafter"/>
</dbReference>
<evidence type="ECO:0000256" key="3">
    <source>
        <dbReference type="ARBA" id="ARBA00022840"/>
    </source>
</evidence>
<evidence type="ECO:0008006" key="7">
    <source>
        <dbReference type="Google" id="ProtNLM"/>
    </source>
</evidence>
<dbReference type="SUPFAM" id="SSF52540">
    <property type="entry name" value="P-loop containing nucleoside triphosphate hydrolases"/>
    <property type="match status" value="2"/>
</dbReference>
<keyword evidence="3" id="KW-0067">ATP-binding</keyword>
<dbReference type="Gene3D" id="3.40.50.10810">
    <property type="entry name" value="Tandem AAA-ATPase domain"/>
    <property type="match status" value="1"/>
</dbReference>
<gene>
    <name evidence="5" type="ORF">BKA59DRAFT_523079</name>
</gene>
<sequence>MPKLDSISACCDYLEARIKEMKVEESVSRPPIDALISHFDVGLGWVDSAQAALVDDVLQLNDEMDADNGDNQHLDDEYLPRDDGSESECDDEEFDGSFDDLHVSDYLQKLHPKILGKLHATVVYAVLGLQPDKRLQDHQALAAGAAVLASKSRFKGMILADSPGLGKTLTALAVASLRGGRSIIVAPPLCVPQWKQEVHRTAYPDTSPTPPIPDRHHVVPPDRERTWSEREGLGSRDRPQDSRVRIKQSPAKRPSLTILSGIFEQKVARTIISDEVQGCRVLLASRGTGGQGLKLQCANVMIRCGPWWKVAWEEQADGRIVRPGQDKPTFVYEIQDNGFKEGSIYKRHGQ</sequence>
<feature type="region of interest" description="Disordered" evidence="4">
    <location>
        <begin position="64"/>
        <end position="93"/>
    </location>
</feature>
<accession>A0A8K0WFK7</accession>
<dbReference type="OrthoDB" id="5105709at2759"/>
<comment type="caution">
    <text evidence="5">The sequence shown here is derived from an EMBL/GenBank/DDBJ whole genome shotgun (WGS) entry which is preliminary data.</text>
</comment>
<dbReference type="EMBL" id="JAGPXF010000002">
    <property type="protein sequence ID" value="KAH7257688.1"/>
    <property type="molecule type" value="Genomic_DNA"/>
</dbReference>
<evidence type="ECO:0000256" key="1">
    <source>
        <dbReference type="ARBA" id="ARBA00022741"/>
    </source>
</evidence>
<dbReference type="InterPro" id="IPR027417">
    <property type="entry name" value="P-loop_NTPase"/>
</dbReference>
<dbReference type="GO" id="GO:0008094">
    <property type="term" value="F:ATP-dependent activity, acting on DNA"/>
    <property type="evidence" value="ECO:0007669"/>
    <property type="project" value="TreeGrafter"/>
</dbReference>
<evidence type="ECO:0000313" key="6">
    <source>
        <dbReference type="Proteomes" id="UP000813427"/>
    </source>
</evidence>
<dbReference type="CDD" id="cd18793">
    <property type="entry name" value="SF2_C_SNF"/>
    <property type="match status" value="1"/>
</dbReference>
<feature type="compositionally biased region" description="Basic and acidic residues" evidence="4">
    <location>
        <begin position="213"/>
        <end position="244"/>
    </location>
</feature>
<name>A0A8K0WFK7_9HYPO</name>
<evidence type="ECO:0000256" key="4">
    <source>
        <dbReference type="SAM" id="MobiDB-lite"/>
    </source>
</evidence>
<feature type="compositionally biased region" description="Basic and acidic residues" evidence="4">
    <location>
        <begin position="70"/>
        <end position="84"/>
    </location>
</feature>
<dbReference type="InterPro" id="IPR038718">
    <property type="entry name" value="SNF2-like_sf"/>
</dbReference>
<proteinExistence type="predicted"/>
<dbReference type="AlphaFoldDB" id="A0A8K0WFK7"/>
<dbReference type="Proteomes" id="UP000813427">
    <property type="component" value="Unassembled WGS sequence"/>
</dbReference>
<dbReference type="Gene3D" id="3.40.50.300">
    <property type="entry name" value="P-loop containing nucleotide triphosphate hydrolases"/>
    <property type="match status" value="1"/>
</dbReference>
<feature type="region of interest" description="Disordered" evidence="4">
    <location>
        <begin position="201"/>
        <end position="250"/>
    </location>
</feature>
<dbReference type="InterPro" id="IPR050628">
    <property type="entry name" value="SNF2_RAD54_helicase_TF"/>
</dbReference>
<dbReference type="GO" id="GO:0016787">
    <property type="term" value="F:hydrolase activity"/>
    <property type="evidence" value="ECO:0007669"/>
    <property type="project" value="UniProtKB-KW"/>
</dbReference>
<protein>
    <recommendedName>
        <fullName evidence="7">SNF2 N-terminal domain-containing protein</fullName>
    </recommendedName>
</protein>
<dbReference type="PANTHER" id="PTHR45626">
    <property type="entry name" value="TRANSCRIPTION TERMINATION FACTOR 2-RELATED"/>
    <property type="match status" value="1"/>
</dbReference>
<reference evidence="5" key="1">
    <citation type="journal article" date="2021" name="Nat. Commun.">
        <title>Genetic determinants of endophytism in the Arabidopsis root mycobiome.</title>
        <authorList>
            <person name="Mesny F."/>
            <person name="Miyauchi S."/>
            <person name="Thiergart T."/>
            <person name="Pickel B."/>
            <person name="Atanasova L."/>
            <person name="Karlsson M."/>
            <person name="Huettel B."/>
            <person name="Barry K.W."/>
            <person name="Haridas S."/>
            <person name="Chen C."/>
            <person name="Bauer D."/>
            <person name="Andreopoulos W."/>
            <person name="Pangilinan J."/>
            <person name="LaButti K."/>
            <person name="Riley R."/>
            <person name="Lipzen A."/>
            <person name="Clum A."/>
            <person name="Drula E."/>
            <person name="Henrissat B."/>
            <person name="Kohler A."/>
            <person name="Grigoriev I.V."/>
            <person name="Martin F.M."/>
            <person name="Hacquard S."/>
        </authorList>
    </citation>
    <scope>NUCLEOTIDE SEQUENCE</scope>
    <source>
        <strain evidence="5">MPI-SDFR-AT-0068</strain>
    </source>
</reference>
<evidence type="ECO:0000313" key="5">
    <source>
        <dbReference type="EMBL" id="KAH7257688.1"/>
    </source>
</evidence>
<keyword evidence="6" id="KW-1185">Reference proteome</keyword>
<keyword evidence="2" id="KW-0378">Hydrolase</keyword>
<organism evidence="5 6">
    <name type="scientific">Fusarium tricinctum</name>
    <dbReference type="NCBI Taxonomy" id="61284"/>
    <lineage>
        <taxon>Eukaryota</taxon>
        <taxon>Fungi</taxon>
        <taxon>Dikarya</taxon>
        <taxon>Ascomycota</taxon>
        <taxon>Pezizomycotina</taxon>
        <taxon>Sordariomycetes</taxon>
        <taxon>Hypocreomycetidae</taxon>
        <taxon>Hypocreales</taxon>
        <taxon>Nectriaceae</taxon>
        <taxon>Fusarium</taxon>
        <taxon>Fusarium tricinctum species complex</taxon>
    </lineage>
</organism>
<keyword evidence="1" id="KW-0547">Nucleotide-binding</keyword>
<dbReference type="InterPro" id="IPR049730">
    <property type="entry name" value="SNF2/RAD54-like_C"/>
</dbReference>
<dbReference type="GO" id="GO:0005634">
    <property type="term" value="C:nucleus"/>
    <property type="evidence" value="ECO:0007669"/>
    <property type="project" value="TreeGrafter"/>
</dbReference>